<organism evidence="1 2">
    <name type="scientific">Caballeronia sordidicola</name>
    <name type="common">Burkholderia sordidicola</name>
    <dbReference type="NCBI Taxonomy" id="196367"/>
    <lineage>
        <taxon>Bacteria</taxon>
        <taxon>Pseudomonadati</taxon>
        <taxon>Pseudomonadota</taxon>
        <taxon>Betaproteobacteria</taxon>
        <taxon>Burkholderiales</taxon>
        <taxon>Burkholderiaceae</taxon>
        <taxon>Caballeronia</taxon>
    </lineage>
</organism>
<evidence type="ECO:0000313" key="2">
    <source>
        <dbReference type="Proteomes" id="UP000054893"/>
    </source>
</evidence>
<evidence type="ECO:0008006" key="3">
    <source>
        <dbReference type="Google" id="ProtNLM"/>
    </source>
</evidence>
<dbReference type="Proteomes" id="UP000054893">
    <property type="component" value="Unassembled WGS sequence"/>
</dbReference>
<sequence length="32" mass="3292">MTIYVADIMNSPVIGIEPSAAIVDAAKLMLGS</sequence>
<protein>
    <recommendedName>
        <fullName evidence="3">CBS domain-containing protein</fullName>
    </recommendedName>
</protein>
<dbReference type="InterPro" id="IPR046342">
    <property type="entry name" value="CBS_dom_sf"/>
</dbReference>
<dbReference type="SUPFAM" id="SSF54631">
    <property type="entry name" value="CBS-domain pair"/>
    <property type="match status" value="1"/>
</dbReference>
<reference evidence="1 2" key="1">
    <citation type="submission" date="2016-01" db="EMBL/GenBank/DDBJ databases">
        <authorList>
            <person name="Oliw E.H."/>
        </authorList>
    </citation>
    <scope>NUCLEOTIDE SEQUENCE [LARGE SCALE GENOMIC DNA]</scope>
    <source>
        <strain evidence="1">LMG 22029</strain>
    </source>
</reference>
<gene>
    <name evidence="1" type="ORF">AWB64_00085</name>
</gene>
<dbReference type="AlphaFoldDB" id="A0A158ENI1"/>
<proteinExistence type="predicted"/>
<name>A0A158ENI1_CABSO</name>
<accession>A0A158ENI1</accession>
<dbReference type="EMBL" id="FCOC02000001">
    <property type="protein sequence ID" value="SAL09128.1"/>
    <property type="molecule type" value="Genomic_DNA"/>
</dbReference>
<evidence type="ECO:0000313" key="1">
    <source>
        <dbReference type="EMBL" id="SAL09128.1"/>
    </source>
</evidence>